<gene>
    <name evidence="1" type="ORF">H8876_04215</name>
</gene>
<accession>A0A923SLF3</accession>
<dbReference type="EMBL" id="JACRWC010000054">
    <property type="protein sequence ID" value="MBC5999199.1"/>
    <property type="molecule type" value="Genomic_DNA"/>
</dbReference>
<dbReference type="AlphaFoldDB" id="A0A923SLF3"/>
<keyword evidence="2" id="KW-1185">Reference proteome</keyword>
<dbReference type="RefSeq" id="WP_249286659.1">
    <property type="nucleotide sequence ID" value="NZ_JACRWC010000054.1"/>
</dbReference>
<dbReference type="InterPro" id="IPR014997">
    <property type="entry name" value="DUF1847"/>
</dbReference>
<protein>
    <submittedName>
        <fullName evidence="1">DUF1847 domain-containing protein</fullName>
    </submittedName>
</protein>
<organism evidence="1 2">
    <name type="scientific">Lentihominibacter faecis</name>
    <dbReference type="NCBI Taxonomy" id="2764712"/>
    <lineage>
        <taxon>Bacteria</taxon>
        <taxon>Bacillati</taxon>
        <taxon>Bacillota</taxon>
        <taxon>Clostridia</taxon>
        <taxon>Peptostreptococcales</taxon>
        <taxon>Anaerovoracaceae</taxon>
        <taxon>Lentihominibacter</taxon>
    </lineage>
</organism>
<dbReference type="Pfam" id="PF08901">
    <property type="entry name" value="DUF1847"/>
    <property type="match status" value="1"/>
</dbReference>
<name>A0A923SLF3_9FIRM</name>
<sequence length="232" mass="25571">MTTNNIRRSCVDCASAGCDHCSFEEAISAESSAFPAFCKTRDLDPAILEEAMALYTENEENNRVTRMSAQVEYENYCKMTRVEEIAEFAKKMGFKKLGIATCVGLITEARAAATIFRSHGFEVTGFGCKVGAQRKTSVGIDAACEDVGMNMCNPILQAKLLNAEKTQLNVVVGLCVGHDSLFYKYSDALCTTLVTKDRVLGHNPVAALYQIKTYYAKLLQEDHGDPESEEMR</sequence>
<evidence type="ECO:0000313" key="2">
    <source>
        <dbReference type="Proteomes" id="UP000644115"/>
    </source>
</evidence>
<dbReference type="Proteomes" id="UP000644115">
    <property type="component" value="Unassembled WGS sequence"/>
</dbReference>
<comment type="caution">
    <text evidence="1">The sequence shown here is derived from an EMBL/GenBank/DDBJ whole genome shotgun (WGS) entry which is preliminary data.</text>
</comment>
<evidence type="ECO:0000313" key="1">
    <source>
        <dbReference type="EMBL" id="MBC5999199.1"/>
    </source>
</evidence>
<reference evidence="1" key="1">
    <citation type="submission" date="2020-08" db="EMBL/GenBank/DDBJ databases">
        <authorList>
            <person name="Liu C."/>
            <person name="Sun Q."/>
        </authorList>
    </citation>
    <scope>NUCLEOTIDE SEQUENCE</scope>
    <source>
        <strain evidence="1">BX16</strain>
    </source>
</reference>
<proteinExistence type="predicted"/>